<organism evidence="3 4">
    <name type="scientific">Roseateles rivi</name>
    <dbReference type="NCBI Taxonomy" id="3299028"/>
    <lineage>
        <taxon>Bacteria</taxon>
        <taxon>Pseudomonadati</taxon>
        <taxon>Pseudomonadota</taxon>
        <taxon>Betaproteobacteria</taxon>
        <taxon>Burkholderiales</taxon>
        <taxon>Sphaerotilaceae</taxon>
        <taxon>Roseateles</taxon>
    </lineage>
</organism>
<gene>
    <name evidence="3" type="ORF">ACG0Z6_10360</name>
</gene>
<evidence type="ECO:0000313" key="3">
    <source>
        <dbReference type="EMBL" id="MFG6448636.1"/>
    </source>
</evidence>
<dbReference type="EMBL" id="JBIGHZ010000004">
    <property type="protein sequence ID" value="MFG6448636.1"/>
    <property type="molecule type" value="Genomic_DNA"/>
</dbReference>
<evidence type="ECO:0000256" key="1">
    <source>
        <dbReference type="ARBA" id="ARBA00038310"/>
    </source>
</evidence>
<dbReference type="Gene3D" id="3.20.20.140">
    <property type="entry name" value="Metal-dependent hydrolases"/>
    <property type="match status" value="1"/>
</dbReference>
<feature type="domain" description="Amidohydrolase-related" evidence="2">
    <location>
        <begin position="6"/>
        <end position="287"/>
    </location>
</feature>
<dbReference type="SUPFAM" id="SSF51556">
    <property type="entry name" value="Metallo-dependent hydrolases"/>
    <property type="match status" value="1"/>
</dbReference>
<comment type="similarity">
    <text evidence="1">Belongs to the metallo-dependent hydrolases superfamily.</text>
</comment>
<sequence>MREWTDTHLHLLEPEHLHYDWTADFAPLQGRFGWERYAAQAQVLGITRVLHMEVDVRESQMEAESDFIAALAQTTEQPRIVGLIAPCRPEHADFPTYVARQKAQRPLVRGFRRVLHTQADELSQQAGFAQHVAQLGAQGYSYDLCVAARQLPLALALARQAPQTNIVLDHCGVPDVAGQGLDPWRQQLRELAALPHVHCKISGVIAYGRAADWTDLPSIARDLRPFVEHAIDCFGWDRVVWGSDWPVCEVTRHLSDWMGVTQLLLQGCSGDEIDRLAHRNAQRIYRLEAEA</sequence>
<accession>A0ABW7FWF1</accession>
<dbReference type="RefSeq" id="WP_394461085.1">
    <property type="nucleotide sequence ID" value="NZ_JBIGHZ010000004.1"/>
</dbReference>
<dbReference type="Pfam" id="PF04909">
    <property type="entry name" value="Amidohydro_2"/>
    <property type="match status" value="1"/>
</dbReference>
<comment type="caution">
    <text evidence="3">The sequence shown here is derived from an EMBL/GenBank/DDBJ whole genome shotgun (WGS) entry which is preliminary data.</text>
</comment>
<keyword evidence="4" id="KW-1185">Reference proteome</keyword>
<evidence type="ECO:0000313" key="4">
    <source>
        <dbReference type="Proteomes" id="UP001606099"/>
    </source>
</evidence>
<dbReference type="InterPro" id="IPR032466">
    <property type="entry name" value="Metal_Hydrolase"/>
</dbReference>
<evidence type="ECO:0000259" key="2">
    <source>
        <dbReference type="Pfam" id="PF04909"/>
    </source>
</evidence>
<protein>
    <submittedName>
        <fullName evidence="3">Amidohydrolase family protein</fullName>
    </submittedName>
</protein>
<dbReference type="Proteomes" id="UP001606099">
    <property type="component" value="Unassembled WGS sequence"/>
</dbReference>
<dbReference type="InterPro" id="IPR052350">
    <property type="entry name" value="Metallo-dep_Lactonases"/>
</dbReference>
<dbReference type="PANTHER" id="PTHR43569:SF2">
    <property type="entry name" value="AMIDOHYDROLASE-RELATED DOMAIN-CONTAINING PROTEIN"/>
    <property type="match status" value="1"/>
</dbReference>
<proteinExistence type="inferred from homology"/>
<name>A0ABW7FWF1_9BURK</name>
<dbReference type="InterPro" id="IPR006680">
    <property type="entry name" value="Amidohydro-rel"/>
</dbReference>
<reference evidence="3 4" key="1">
    <citation type="submission" date="2024-08" db="EMBL/GenBank/DDBJ databases">
        <authorList>
            <person name="Lu H."/>
        </authorList>
    </citation>
    <scope>NUCLEOTIDE SEQUENCE [LARGE SCALE GENOMIC DNA]</scope>
    <source>
        <strain evidence="3 4">BYS180W</strain>
    </source>
</reference>
<dbReference type="PANTHER" id="PTHR43569">
    <property type="entry name" value="AMIDOHYDROLASE"/>
    <property type="match status" value="1"/>
</dbReference>